<feature type="active site" description="Proton acceptor" evidence="4">
    <location>
        <position position="274"/>
    </location>
</feature>
<evidence type="ECO:0000259" key="5">
    <source>
        <dbReference type="Pfam" id="PF00891"/>
    </source>
</evidence>
<dbReference type="RefSeq" id="WP_181581430.1">
    <property type="nucleotide sequence ID" value="NZ_CP059399.1"/>
</dbReference>
<evidence type="ECO:0000256" key="2">
    <source>
        <dbReference type="ARBA" id="ARBA00022679"/>
    </source>
</evidence>
<dbReference type="Gene3D" id="3.40.50.150">
    <property type="entry name" value="Vaccinia Virus protein VP39"/>
    <property type="match status" value="1"/>
</dbReference>
<reference evidence="7 8" key="1">
    <citation type="submission" date="2020-07" db="EMBL/GenBank/DDBJ databases">
        <authorList>
            <person name="Zhuang K."/>
            <person name="Ran Y."/>
        </authorList>
    </citation>
    <scope>NUCLEOTIDE SEQUENCE [LARGE SCALE GENOMIC DNA]</scope>
    <source>
        <strain evidence="7 8">WCH-YHL-001</strain>
    </source>
</reference>
<dbReference type="Gene3D" id="1.10.10.10">
    <property type="entry name" value="Winged helix-like DNA-binding domain superfamily/Winged helix DNA-binding domain"/>
    <property type="match status" value="1"/>
</dbReference>
<dbReference type="PANTHER" id="PTHR43712">
    <property type="entry name" value="PUTATIVE (AFU_ORTHOLOGUE AFUA_4G14580)-RELATED"/>
    <property type="match status" value="1"/>
</dbReference>
<dbReference type="PROSITE" id="PS51683">
    <property type="entry name" value="SAM_OMT_II"/>
    <property type="match status" value="1"/>
</dbReference>
<dbReference type="InterPro" id="IPR036388">
    <property type="entry name" value="WH-like_DNA-bd_sf"/>
</dbReference>
<dbReference type="InterPro" id="IPR001077">
    <property type="entry name" value="COMT_C"/>
</dbReference>
<proteinExistence type="predicted"/>
<dbReference type="InterPro" id="IPR016461">
    <property type="entry name" value="COMT-like"/>
</dbReference>
<dbReference type="InterPro" id="IPR029063">
    <property type="entry name" value="SAM-dependent_MTases_sf"/>
</dbReference>
<dbReference type="AlphaFoldDB" id="A0A7D6VAB3"/>
<dbReference type="GO" id="GO:0046983">
    <property type="term" value="F:protein dimerization activity"/>
    <property type="evidence" value="ECO:0007669"/>
    <property type="project" value="InterPro"/>
</dbReference>
<evidence type="ECO:0000259" key="6">
    <source>
        <dbReference type="Pfam" id="PF08100"/>
    </source>
</evidence>
<keyword evidence="2 7" id="KW-0808">Transferase</keyword>
<dbReference type="PIRSF" id="PIRSF005739">
    <property type="entry name" value="O-mtase"/>
    <property type="match status" value="1"/>
</dbReference>
<dbReference type="InterPro" id="IPR012967">
    <property type="entry name" value="COMT_dimerisation"/>
</dbReference>
<evidence type="ECO:0000256" key="1">
    <source>
        <dbReference type="ARBA" id="ARBA00022603"/>
    </source>
</evidence>
<dbReference type="Proteomes" id="UP000515512">
    <property type="component" value="Chromosome"/>
</dbReference>
<dbReference type="InterPro" id="IPR036390">
    <property type="entry name" value="WH_DNA-bd_sf"/>
</dbReference>
<dbReference type="EMBL" id="CP059399">
    <property type="protein sequence ID" value="QLY30231.1"/>
    <property type="molecule type" value="Genomic_DNA"/>
</dbReference>
<dbReference type="Pfam" id="PF08100">
    <property type="entry name" value="Dimerisation"/>
    <property type="match status" value="1"/>
</dbReference>
<dbReference type="Gene3D" id="1.10.287.1350">
    <property type="match status" value="1"/>
</dbReference>
<evidence type="ECO:0000313" key="8">
    <source>
        <dbReference type="Proteomes" id="UP000515512"/>
    </source>
</evidence>
<dbReference type="SUPFAM" id="SSF53335">
    <property type="entry name" value="S-adenosyl-L-methionine-dependent methyltransferases"/>
    <property type="match status" value="1"/>
</dbReference>
<dbReference type="GO" id="GO:0008171">
    <property type="term" value="F:O-methyltransferase activity"/>
    <property type="evidence" value="ECO:0007669"/>
    <property type="project" value="InterPro"/>
</dbReference>
<gene>
    <name evidence="7" type="ORF">H0264_34610</name>
</gene>
<feature type="domain" description="O-methyltransferase dimerisation" evidence="6">
    <location>
        <begin position="48"/>
        <end position="112"/>
    </location>
</feature>
<name>A0A7D6VAB3_9NOCA</name>
<dbReference type="GO" id="GO:0032259">
    <property type="term" value="P:methylation"/>
    <property type="evidence" value="ECO:0007669"/>
    <property type="project" value="UniProtKB-KW"/>
</dbReference>
<keyword evidence="3" id="KW-0949">S-adenosyl-L-methionine</keyword>
<dbReference type="SUPFAM" id="SSF46785">
    <property type="entry name" value="Winged helix' DNA-binding domain"/>
    <property type="match status" value="1"/>
</dbReference>
<sequence>MASASPKVPPLPVLRAVDRLRTGLAALHRRLVPGHVALREMQMAGFLAQAVSAAATLGIADALATGPRQPADLARMIGANEDGVRRLMRLLISYDVFEQRADGRYALTRISQGLRSDSAVSLRDLFQFFGSDYHRGHWSHLAEAVRTGRPVAPDLDGMTFFEYTALHRDIGDLFDRAMTSVGNLSIAPLLAAYDFGRFPTIVDIGAGHGSLLIEILRHTEAARGIIFDLPEVVAGLADRIAEHELTDCLAVETGSFFDTAPKGGDAYILKHIIHDWSDAEAEQILRTVRAAMDPEASVLLIEMVLPAHRRPHASKFIDLEMLVNATGRERTRDEYGNLLARSGFALTRLVPTASADSILEARPLR</sequence>
<evidence type="ECO:0000256" key="4">
    <source>
        <dbReference type="PIRSR" id="PIRSR005739-1"/>
    </source>
</evidence>
<keyword evidence="1 7" id="KW-0489">Methyltransferase</keyword>
<feature type="domain" description="O-methyltransferase C-terminal" evidence="5">
    <location>
        <begin position="138"/>
        <end position="344"/>
    </location>
</feature>
<dbReference type="CDD" id="cd02440">
    <property type="entry name" value="AdoMet_MTases"/>
    <property type="match status" value="1"/>
</dbReference>
<keyword evidence="8" id="KW-1185">Reference proteome</keyword>
<dbReference type="KEGG" id="nhu:H0264_34610"/>
<accession>A0A7D6VAB3</accession>
<dbReference type="Pfam" id="PF00891">
    <property type="entry name" value="Methyltransf_2"/>
    <property type="match status" value="1"/>
</dbReference>
<evidence type="ECO:0000313" key="7">
    <source>
        <dbReference type="EMBL" id="QLY30231.1"/>
    </source>
</evidence>
<evidence type="ECO:0000256" key="3">
    <source>
        <dbReference type="ARBA" id="ARBA00022691"/>
    </source>
</evidence>
<protein>
    <submittedName>
        <fullName evidence="7">Hydroxyneurosporene methyltransferase</fullName>
    </submittedName>
</protein>
<organism evidence="7 8">
    <name type="scientific">Nocardia huaxiensis</name>
    <dbReference type="NCBI Taxonomy" id="2755382"/>
    <lineage>
        <taxon>Bacteria</taxon>
        <taxon>Bacillati</taxon>
        <taxon>Actinomycetota</taxon>
        <taxon>Actinomycetes</taxon>
        <taxon>Mycobacteriales</taxon>
        <taxon>Nocardiaceae</taxon>
        <taxon>Nocardia</taxon>
    </lineage>
</organism>
<dbReference type="PANTHER" id="PTHR43712:SF2">
    <property type="entry name" value="O-METHYLTRANSFERASE CICE"/>
    <property type="match status" value="1"/>
</dbReference>